<reference evidence="4 5" key="1">
    <citation type="submission" date="2018-03" db="EMBL/GenBank/DDBJ databases">
        <authorList>
            <person name="Keele B.F."/>
        </authorList>
    </citation>
    <scope>NUCLEOTIDE SEQUENCE [LARGE SCALE GENOMIC DNA]</scope>
    <source>
        <strain evidence="4 5">CECT 8504</strain>
    </source>
</reference>
<feature type="domain" description="N-acetyltransferase" evidence="3">
    <location>
        <begin position="1"/>
        <end position="114"/>
    </location>
</feature>
<protein>
    <submittedName>
        <fullName evidence="4">Mycothiol acetyltransferase</fullName>
        <ecNumber evidence="4">2.3.1.189</ecNumber>
    </submittedName>
</protein>
<keyword evidence="5" id="KW-1185">Reference proteome</keyword>
<evidence type="ECO:0000313" key="5">
    <source>
        <dbReference type="Proteomes" id="UP000244912"/>
    </source>
</evidence>
<evidence type="ECO:0000259" key="3">
    <source>
        <dbReference type="PROSITE" id="PS51186"/>
    </source>
</evidence>
<dbReference type="RefSeq" id="WP_219928892.1">
    <property type="nucleotide sequence ID" value="NZ_ONZF01000001.1"/>
</dbReference>
<dbReference type="EMBL" id="ONZF01000001">
    <property type="protein sequence ID" value="SPJ22858.1"/>
    <property type="molecule type" value="Genomic_DNA"/>
</dbReference>
<dbReference type="Gene3D" id="3.40.630.30">
    <property type="match status" value="1"/>
</dbReference>
<evidence type="ECO:0000256" key="1">
    <source>
        <dbReference type="ARBA" id="ARBA00022679"/>
    </source>
</evidence>
<accession>A0A2R8BRU0</accession>
<dbReference type="InterPro" id="IPR050832">
    <property type="entry name" value="Bact_Acetyltransf"/>
</dbReference>
<dbReference type="AlphaFoldDB" id="A0A2R8BRU0"/>
<keyword evidence="2 4" id="KW-0012">Acyltransferase</keyword>
<dbReference type="InterPro" id="IPR000182">
    <property type="entry name" value="GNAT_dom"/>
</dbReference>
<dbReference type="Proteomes" id="UP000244912">
    <property type="component" value="Unassembled WGS sequence"/>
</dbReference>
<dbReference type="PROSITE" id="PS51186">
    <property type="entry name" value="GNAT"/>
    <property type="match status" value="1"/>
</dbReference>
<gene>
    <name evidence="4" type="primary">mshD</name>
    <name evidence="4" type="ORF">PAA8504_00657</name>
</gene>
<organism evidence="4 5">
    <name type="scientific">Palleronia abyssalis</name>
    <dbReference type="NCBI Taxonomy" id="1501240"/>
    <lineage>
        <taxon>Bacteria</taxon>
        <taxon>Pseudomonadati</taxon>
        <taxon>Pseudomonadota</taxon>
        <taxon>Alphaproteobacteria</taxon>
        <taxon>Rhodobacterales</taxon>
        <taxon>Roseobacteraceae</taxon>
        <taxon>Palleronia</taxon>
    </lineage>
</organism>
<dbReference type="EC" id="2.3.1.189" evidence="4"/>
<keyword evidence="1 4" id="KW-0808">Transferase</keyword>
<dbReference type="InterPro" id="IPR016181">
    <property type="entry name" value="Acyl_CoA_acyltransferase"/>
</dbReference>
<name>A0A2R8BRU0_9RHOB</name>
<sequence>MAANPADAIARGHAYVSTDPKDRVLGVAIFYPLDGAMYLETVAVHPHASGRGLGRTLIAHCEARAQADGLTGVTLYTNAAMTSNLALYPRLGYREVGRRTESGFDRVFFEKRMPLS</sequence>
<dbReference type="GO" id="GO:0035447">
    <property type="term" value="F:mycothiol synthase activity"/>
    <property type="evidence" value="ECO:0007669"/>
    <property type="project" value="UniProtKB-EC"/>
</dbReference>
<dbReference type="Pfam" id="PF00583">
    <property type="entry name" value="Acetyltransf_1"/>
    <property type="match status" value="1"/>
</dbReference>
<dbReference type="PANTHER" id="PTHR43877">
    <property type="entry name" value="AMINOALKYLPHOSPHONATE N-ACETYLTRANSFERASE-RELATED-RELATED"/>
    <property type="match status" value="1"/>
</dbReference>
<evidence type="ECO:0000256" key="2">
    <source>
        <dbReference type="ARBA" id="ARBA00023315"/>
    </source>
</evidence>
<dbReference type="SUPFAM" id="SSF55729">
    <property type="entry name" value="Acyl-CoA N-acyltransferases (Nat)"/>
    <property type="match status" value="1"/>
</dbReference>
<evidence type="ECO:0000313" key="4">
    <source>
        <dbReference type="EMBL" id="SPJ22858.1"/>
    </source>
</evidence>
<proteinExistence type="predicted"/>
<dbReference type="CDD" id="cd04301">
    <property type="entry name" value="NAT_SF"/>
    <property type="match status" value="1"/>
</dbReference>